<reference evidence="1 2" key="1">
    <citation type="journal article" date="2015" name="Genome Announc.">
        <title>Expanding the biotechnology potential of lactobacilli through comparative genomics of 213 strains and associated genera.</title>
        <authorList>
            <person name="Sun Z."/>
            <person name="Harris H.M."/>
            <person name="McCann A."/>
            <person name="Guo C."/>
            <person name="Argimon S."/>
            <person name="Zhang W."/>
            <person name="Yang X."/>
            <person name="Jeffery I.B."/>
            <person name="Cooney J.C."/>
            <person name="Kagawa T.F."/>
            <person name="Liu W."/>
            <person name="Song Y."/>
            <person name="Salvetti E."/>
            <person name="Wrobel A."/>
            <person name="Rasinkangas P."/>
            <person name="Parkhill J."/>
            <person name="Rea M.C."/>
            <person name="O'Sullivan O."/>
            <person name="Ritari J."/>
            <person name="Douillard F.P."/>
            <person name="Paul Ross R."/>
            <person name="Yang R."/>
            <person name="Briner A.E."/>
            <person name="Felis G.E."/>
            <person name="de Vos W.M."/>
            <person name="Barrangou R."/>
            <person name="Klaenhammer T.R."/>
            <person name="Caufield P.W."/>
            <person name="Cui Y."/>
            <person name="Zhang H."/>
            <person name="O'Toole P.W."/>
        </authorList>
    </citation>
    <scope>NUCLEOTIDE SEQUENCE [LARGE SCALE GENOMIC DNA]</scope>
    <source>
        <strain evidence="1 2">DSM 20314</strain>
    </source>
</reference>
<name>A0A837REU2_LACPE</name>
<accession>A0A837REU2</accession>
<dbReference type="GeneID" id="49394854"/>
<gene>
    <name evidence="1" type="ORF">FD24_GL002532</name>
</gene>
<dbReference type="AlphaFoldDB" id="A0A837REU2"/>
<dbReference type="Proteomes" id="UP000051020">
    <property type="component" value="Unassembled WGS sequence"/>
</dbReference>
<evidence type="ECO:0000313" key="1">
    <source>
        <dbReference type="EMBL" id="KRK26191.1"/>
    </source>
</evidence>
<sequence length="158" mass="17811">MMIGHITAMRPDYDVGILTDFHGRHFKFRLTAVQPASALHIGAEFFFDPQLTAAGLVAVQLRYQHHDGTCLSVRPPTEVDQPVVVRIGELVLNVDDIQYYALTTDQAEIRNGYASSARHLVIKMRGGRQFIFYNWDGVNIDDVVTKLATLHTVQRQFG</sequence>
<comment type="caution">
    <text evidence="1">The sequence shown here is derived from an EMBL/GenBank/DDBJ whole genome shotgun (WGS) entry which is preliminary data.</text>
</comment>
<organism evidence="1 2">
    <name type="scientific">Lactiplantibacillus pentosus DSM 20314</name>
    <dbReference type="NCBI Taxonomy" id="1423791"/>
    <lineage>
        <taxon>Bacteria</taxon>
        <taxon>Bacillati</taxon>
        <taxon>Bacillota</taxon>
        <taxon>Bacilli</taxon>
        <taxon>Lactobacillales</taxon>
        <taxon>Lactobacillaceae</taxon>
        <taxon>Lactiplantibacillus</taxon>
    </lineage>
</organism>
<dbReference type="RefSeq" id="WP_225083285.1">
    <property type="nucleotide sequence ID" value="NZ_AZCU01000004.1"/>
</dbReference>
<dbReference type="EMBL" id="AZCU01000004">
    <property type="protein sequence ID" value="KRK26191.1"/>
    <property type="molecule type" value="Genomic_DNA"/>
</dbReference>
<protein>
    <submittedName>
        <fullName evidence="1">Uncharacterized protein</fullName>
    </submittedName>
</protein>
<proteinExistence type="predicted"/>
<evidence type="ECO:0000313" key="2">
    <source>
        <dbReference type="Proteomes" id="UP000051020"/>
    </source>
</evidence>